<comment type="caution">
    <text evidence="2">The sequence shown here is derived from an EMBL/GenBank/DDBJ whole genome shotgun (WGS) entry which is preliminary data.</text>
</comment>
<keyword evidence="1" id="KW-0732">Signal</keyword>
<dbReference type="EMBL" id="JBHRZS010000007">
    <property type="protein sequence ID" value="MFC3881227.1"/>
    <property type="molecule type" value="Genomic_DNA"/>
</dbReference>
<evidence type="ECO:0000313" key="2">
    <source>
        <dbReference type="EMBL" id="MFC3881227.1"/>
    </source>
</evidence>
<organism evidence="2 3">
    <name type="scientific">Algoriphagus namhaensis</name>
    <dbReference type="NCBI Taxonomy" id="915353"/>
    <lineage>
        <taxon>Bacteria</taxon>
        <taxon>Pseudomonadati</taxon>
        <taxon>Bacteroidota</taxon>
        <taxon>Cytophagia</taxon>
        <taxon>Cytophagales</taxon>
        <taxon>Cyclobacteriaceae</taxon>
        <taxon>Algoriphagus</taxon>
    </lineage>
</organism>
<name>A0ABV8AUG7_9BACT</name>
<feature type="chain" id="PRO_5047263846" evidence="1">
    <location>
        <begin position="23"/>
        <end position="236"/>
    </location>
</feature>
<evidence type="ECO:0000313" key="3">
    <source>
        <dbReference type="Proteomes" id="UP001595805"/>
    </source>
</evidence>
<dbReference type="Proteomes" id="UP001595805">
    <property type="component" value="Unassembled WGS sequence"/>
</dbReference>
<keyword evidence="3" id="KW-1185">Reference proteome</keyword>
<accession>A0ABV8AUG7</accession>
<evidence type="ECO:0000256" key="1">
    <source>
        <dbReference type="SAM" id="SignalP"/>
    </source>
</evidence>
<gene>
    <name evidence="2" type="ORF">ACFOSV_13620</name>
</gene>
<sequence>MKKNVFASLFLGLGLMVSSFTSKIVENYEFNDPETIIANYIEAVGGKANVDKIRNSVMIMEAEFQGTSLVIKGISDQENSRLLQETSVMGNIAQKTVLVNGKGKMIAMGQEQELPEEMVASLKAQTFVFPELHYQELGYTLEAQGTEEIEGEMANILVISAPNGTKTTEYYSVASGLKLRSSSDVQGDVMFKDYTEVEGVMIPMTLLIKNAMLPTALETKITSIKFNQELTDEDFN</sequence>
<dbReference type="RefSeq" id="WP_377906569.1">
    <property type="nucleotide sequence ID" value="NZ_JBHRZS010000007.1"/>
</dbReference>
<proteinExistence type="predicted"/>
<reference evidence="3" key="1">
    <citation type="journal article" date="2019" name="Int. J. Syst. Evol. Microbiol.">
        <title>The Global Catalogue of Microorganisms (GCM) 10K type strain sequencing project: providing services to taxonomists for standard genome sequencing and annotation.</title>
        <authorList>
            <consortium name="The Broad Institute Genomics Platform"/>
            <consortium name="The Broad Institute Genome Sequencing Center for Infectious Disease"/>
            <person name="Wu L."/>
            <person name="Ma J."/>
        </authorList>
    </citation>
    <scope>NUCLEOTIDE SEQUENCE [LARGE SCALE GENOMIC DNA]</scope>
    <source>
        <strain evidence="3">CCUG 60523</strain>
    </source>
</reference>
<protein>
    <submittedName>
        <fullName evidence="2">Peptidase, M16 family protein</fullName>
    </submittedName>
</protein>
<feature type="signal peptide" evidence="1">
    <location>
        <begin position="1"/>
        <end position="22"/>
    </location>
</feature>